<dbReference type="EMBL" id="BDRX01000164">
    <property type="protein sequence ID" value="GBF99597.1"/>
    <property type="molecule type" value="Genomic_DNA"/>
</dbReference>
<dbReference type="FunFam" id="4.10.410.10:FF:000020">
    <property type="entry name" value="Collagen, type VI, alpha 3"/>
    <property type="match status" value="1"/>
</dbReference>
<organism evidence="5 6">
    <name type="scientific">Raphidocelis subcapitata</name>
    <dbReference type="NCBI Taxonomy" id="307507"/>
    <lineage>
        <taxon>Eukaryota</taxon>
        <taxon>Viridiplantae</taxon>
        <taxon>Chlorophyta</taxon>
        <taxon>core chlorophytes</taxon>
        <taxon>Chlorophyceae</taxon>
        <taxon>CS clade</taxon>
        <taxon>Sphaeropleales</taxon>
        <taxon>Selenastraceae</taxon>
        <taxon>Raphidocelis</taxon>
    </lineage>
</organism>
<feature type="region of interest" description="Disordered" evidence="2">
    <location>
        <begin position="226"/>
        <end position="276"/>
    </location>
</feature>
<dbReference type="Gene3D" id="4.10.410.10">
    <property type="entry name" value="Pancreatic trypsin inhibitor Kunitz domain"/>
    <property type="match status" value="1"/>
</dbReference>
<keyword evidence="1" id="KW-1015">Disulfide bond</keyword>
<feature type="compositionally biased region" description="Low complexity" evidence="2">
    <location>
        <begin position="239"/>
        <end position="255"/>
    </location>
</feature>
<dbReference type="PROSITE" id="PS50279">
    <property type="entry name" value="BPTI_KUNITZ_2"/>
    <property type="match status" value="1"/>
</dbReference>
<dbReference type="PRINTS" id="PR00759">
    <property type="entry name" value="BASICPTASE"/>
</dbReference>
<feature type="compositionally biased region" description="Pro residues" evidence="2">
    <location>
        <begin position="60"/>
        <end position="69"/>
    </location>
</feature>
<dbReference type="InParanoid" id="A0A2V0PQ38"/>
<dbReference type="Proteomes" id="UP000247498">
    <property type="component" value="Unassembled WGS sequence"/>
</dbReference>
<feature type="chain" id="PRO_5015998047" description="BPTI/Kunitz inhibitor domain-containing protein" evidence="3">
    <location>
        <begin position="26"/>
        <end position="332"/>
    </location>
</feature>
<dbReference type="InterPro" id="IPR020901">
    <property type="entry name" value="Prtase_inh_Kunz-CS"/>
</dbReference>
<dbReference type="OrthoDB" id="5950222at2759"/>
<feature type="compositionally biased region" description="Gly residues" evidence="2">
    <location>
        <begin position="256"/>
        <end position="274"/>
    </location>
</feature>
<name>A0A2V0PQ38_9CHLO</name>
<evidence type="ECO:0000259" key="4">
    <source>
        <dbReference type="PROSITE" id="PS50279"/>
    </source>
</evidence>
<evidence type="ECO:0000256" key="3">
    <source>
        <dbReference type="SAM" id="SignalP"/>
    </source>
</evidence>
<evidence type="ECO:0000313" key="6">
    <source>
        <dbReference type="Proteomes" id="UP000247498"/>
    </source>
</evidence>
<dbReference type="SUPFAM" id="SSF57362">
    <property type="entry name" value="BPTI-like"/>
    <property type="match status" value="1"/>
</dbReference>
<dbReference type="CDD" id="cd00109">
    <property type="entry name" value="Kunitz-type"/>
    <property type="match status" value="1"/>
</dbReference>
<dbReference type="GO" id="GO:0004867">
    <property type="term" value="F:serine-type endopeptidase inhibitor activity"/>
    <property type="evidence" value="ECO:0007669"/>
    <property type="project" value="InterPro"/>
</dbReference>
<dbReference type="PROSITE" id="PS00280">
    <property type="entry name" value="BPTI_KUNITZ_1"/>
    <property type="match status" value="1"/>
</dbReference>
<dbReference type="InterPro" id="IPR050098">
    <property type="entry name" value="TFPI/VKTCI-like"/>
</dbReference>
<accession>A0A2V0PQ38</accession>
<dbReference type="PANTHER" id="PTHR10083:SF374">
    <property type="entry name" value="BPTI_KUNITZ INHIBITOR DOMAIN-CONTAINING PROTEIN"/>
    <property type="match status" value="1"/>
</dbReference>
<keyword evidence="3" id="KW-0732">Signal</keyword>
<evidence type="ECO:0000313" key="5">
    <source>
        <dbReference type="EMBL" id="GBF99597.1"/>
    </source>
</evidence>
<dbReference type="STRING" id="307507.A0A2V0PQ38"/>
<dbReference type="InterPro" id="IPR002223">
    <property type="entry name" value="Kunitz_BPTI"/>
</dbReference>
<feature type="region of interest" description="Disordered" evidence="2">
    <location>
        <begin position="42"/>
        <end position="76"/>
    </location>
</feature>
<dbReference type="PANTHER" id="PTHR10083">
    <property type="entry name" value="KUNITZ-TYPE PROTEASE INHIBITOR-RELATED"/>
    <property type="match status" value="1"/>
</dbReference>
<dbReference type="GO" id="GO:0005615">
    <property type="term" value="C:extracellular space"/>
    <property type="evidence" value="ECO:0007669"/>
    <property type="project" value="TreeGrafter"/>
</dbReference>
<sequence>MARERQAAALAVLVFISLACWAAAAAPAAVSEAAEPRRVLRGAGGASAAAGQQQSQQRPQQPPKQPQKPPKASAPAAPTVVVSARLLSCLWPPGAARSDPSTYMRQAPGAAAPTAPLATLRVECTYGPAAGLPPVVAVRGMPLQQCAVGVPLQLPYMLRLAAPQRADPGALRDVLAAAPLSTLGGERGAAARLGASLAQRSCLVEPPPAAREWPEDARRHRRRRLMQEAAAPAPPPSSPTAAAASGGDSSGESSGESGGESGGPPGESGGGGGDPRCALPVDPGDCAAAVYAWYFDAERRVCRRFLWSGCGGNANRFGSTADCAAACGGRRR</sequence>
<feature type="signal peptide" evidence="3">
    <location>
        <begin position="1"/>
        <end position="25"/>
    </location>
</feature>
<dbReference type="Pfam" id="PF00014">
    <property type="entry name" value="Kunitz_BPTI"/>
    <property type="match status" value="1"/>
</dbReference>
<evidence type="ECO:0000256" key="2">
    <source>
        <dbReference type="SAM" id="MobiDB-lite"/>
    </source>
</evidence>
<comment type="caution">
    <text evidence="5">The sequence shown here is derived from an EMBL/GenBank/DDBJ whole genome shotgun (WGS) entry which is preliminary data.</text>
</comment>
<dbReference type="InterPro" id="IPR036880">
    <property type="entry name" value="Kunitz_BPTI_sf"/>
</dbReference>
<dbReference type="AlphaFoldDB" id="A0A2V0PQ38"/>
<evidence type="ECO:0000256" key="1">
    <source>
        <dbReference type="ARBA" id="ARBA00023157"/>
    </source>
</evidence>
<protein>
    <recommendedName>
        <fullName evidence="4">BPTI/Kunitz inhibitor domain-containing protein</fullName>
    </recommendedName>
</protein>
<dbReference type="SMART" id="SM00131">
    <property type="entry name" value="KU"/>
    <property type="match status" value="1"/>
</dbReference>
<feature type="domain" description="BPTI/Kunitz inhibitor" evidence="4">
    <location>
        <begin position="277"/>
        <end position="327"/>
    </location>
</feature>
<reference evidence="5 6" key="1">
    <citation type="journal article" date="2018" name="Sci. Rep.">
        <title>Raphidocelis subcapitata (=Pseudokirchneriella subcapitata) provides an insight into genome evolution and environmental adaptations in the Sphaeropleales.</title>
        <authorList>
            <person name="Suzuki S."/>
            <person name="Yamaguchi H."/>
            <person name="Nakajima N."/>
            <person name="Kawachi M."/>
        </authorList>
    </citation>
    <scope>NUCLEOTIDE SEQUENCE [LARGE SCALE GENOMIC DNA]</scope>
    <source>
        <strain evidence="5 6">NIES-35</strain>
    </source>
</reference>
<dbReference type="PROSITE" id="PS51257">
    <property type="entry name" value="PROKAR_LIPOPROTEIN"/>
    <property type="match status" value="1"/>
</dbReference>
<feature type="compositionally biased region" description="Low complexity" evidence="2">
    <location>
        <begin position="46"/>
        <end position="59"/>
    </location>
</feature>
<gene>
    <name evidence="5" type="ORF">Rsub_12061</name>
</gene>
<keyword evidence="6" id="KW-1185">Reference proteome</keyword>
<proteinExistence type="predicted"/>